<keyword evidence="2" id="KW-1133">Transmembrane helix</keyword>
<gene>
    <name evidence="3" type="ORF">B0T25DRAFT_448037</name>
</gene>
<dbReference type="PANTHER" id="PTHR35043">
    <property type="entry name" value="TRANSCRIPTION FACTOR DOMAIN-CONTAINING PROTEIN"/>
    <property type="match status" value="1"/>
</dbReference>
<organism evidence="3 4">
    <name type="scientific">Lasiosphaeria hispida</name>
    <dbReference type="NCBI Taxonomy" id="260671"/>
    <lineage>
        <taxon>Eukaryota</taxon>
        <taxon>Fungi</taxon>
        <taxon>Dikarya</taxon>
        <taxon>Ascomycota</taxon>
        <taxon>Pezizomycotina</taxon>
        <taxon>Sordariomycetes</taxon>
        <taxon>Sordariomycetidae</taxon>
        <taxon>Sordariales</taxon>
        <taxon>Lasiosphaeriaceae</taxon>
        <taxon>Lasiosphaeria</taxon>
    </lineage>
</organism>
<evidence type="ECO:0000313" key="4">
    <source>
        <dbReference type="Proteomes" id="UP001275084"/>
    </source>
</evidence>
<feature type="transmembrane region" description="Helical" evidence="2">
    <location>
        <begin position="490"/>
        <end position="509"/>
    </location>
</feature>
<evidence type="ECO:0000313" key="3">
    <source>
        <dbReference type="EMBL" id="KAK3359484.1"/>
    </source>
</evidence>
<feature type="compositionally biased region" description="Acidic residues" evidence="1">
    <location>
        <begin position="414"/>
        <end position="433"/>
    </location>
</feature>
<feature type="transmembrane region" description="Helical" evidence="2">
    <location>
        <begin position="48"/>
        <end position="65"/>
    </location>
</feature>
<accession>A0AAJ0HQ93</accession>
<feature type="transmembrane region" description="Helical" evidence="2">
    <location>
        <begin position="236"/>
        <end position="263"/>
    </location>
</feature>
<keyword evidence="2" id="KW-0472">Membrane</keyword>
<feature type="region of interest" description="Disordered" evidence="1">
    <location>
        <begin position="402"/>
        <end position="439"/>
    </location>
</feature>
<evidence type="ECO:0000256" key="2">
    <source>
        <dbReference type="SAM" id="Phobius"/>
    </source>
</evidence>
<feature type="transmembrane region" description="Helical" evidence="2">
    <location>
        <begin position="521"/>
        <end position="542"/>
    </location>
</feature>
<comment type="caution">
    <text evidence="3">The sequence shown here is derived from an EMBL/GenBank/DDBJ whole genome shotgun (WGS) entry which is preliminary data.</text>
</comment>
<dbReference type="AlphaFoldDB" id="A0AAJ0HQ93"/>
<evidence type="ECO:0000256" key="1">
    <source>
        <dbReference type="SAM" id="MobiDB-lite"/>
    </source>
</evidence>
<dbReference type="Proteomes" id="UP001275084">
    <property type="component" value="Unassembled WGS sequence"/>
</dbReference>
<keyword evidence="4" id="KW-1185">Reference proteome</keyword>
<sequence length="609" mass="69511">MANNTTATLLALDSLEALILQNRDNLTALRTISAPSFVSSPEFRGTTSIIYSCIVTLIACIYTALHLNVPTSSGVFRTLAYKGKWVFAGLVAPELVLYLAISQFIEARNLVKELNILLDAKGEKDDLESGRSRRKSWNGYRYDLKYGFFVVMGGMEVPVHDIEHKRSYWDEQKRGSQYSGRLRITCNGVLQLAHDGHFLPIPQSTIADKSKADVLQKILVMTQVLWMATQSLARKIYGLPLTLIEVHTMVHVVCALVLFALWIEKPKDVQDPETLDTSKFQDLIALMYQESLQGFEKVNSSWTYEKPRLLKILRPPYVDGEPHQDDTEWIDVDEEKEFTVLKPGQTLKFGFGLEVVTKEDSPAEDGSKIAVRFYPEDVVRWKRIISAVEAFEGPIREKTIYFEDRPPPAATDDNLNENENIEEDDDDDGDDDYDSRRPLPKVRYPRKLYHEAFLASAGNIRRRNQRYTSSFLEMAFDPWELVKFVYKTKLLLALVLTLPAAYGGIHLAAINFQFPTYVESLLWKISSIYIMVALPVLFPMGYLQREIWYVIQDPYDDIVEVVYALFGILALLGYALARSFLVVESFASLRAEPIGVYWTPAWLQMIPHI</sequence>
<feature type="transmembrane region" description="Helical" evidence="2">
    <location>
        <begin position="85"/>
        <end position="105"/>
    </location>
</feature>
<feature type="transmembrane region" description="Helical" evidence="2">
    <location>
        <begin position="562"/>
        <end position="581"/>
    </location>
</feature>
<protein>
    <submittedName>
        <fullName evidence="3">Uncharacterized protein</fullName>
    </submittedName>
</protein>
<proteinExistence type="predicted"/>
<reference evidence="3" key="1">
    <citation type="journal article" date="2023" name="Mol. Phylogenet. Evol.">
        <title>Genome-scale phylogeny and comparative genomics of the fungal order Sordariales.</title>
        <authorList>
            <person name="Hensen N."/>
            <person name="Bonometti L."/>
            <person name="Westerberg I."/>
            <person name="Brannstrom I.O."/>
            <person name="Guillou S."/>
            <person name="Cros-Aarteil S."/>
            <person name="Calhoun S."/>
            <person name="Haridas S."/>
            <person name="Kuo A."/>
            <person name="Mondo S."/>
            <person name="Pangilinan J."/>
            <person name="Riley R."/>
            <person name="LaButti K."/>
            <person name="Andreopoulos B."/>
            <person name="Lipzen A."/>
            <person name="Chen C."/>
            <person name="Yan M."/>
            <person name="Daum C."/>
            <person name="Ng V."/>
            <person name="Clum A."/>
            <person name="Steindorff A."/>
            <person name="Ohm R.A."/>
            <person name="Martin F."/>
            <person name="Silar P."/>
            <person name="Natvig D.O."/>
            <person name="Lalanne C."/>
            <person name="Gautier V."/>
            <person name="Ament-Velasquez S.L."/>
            <person name="Kruys A."/>
            <person name="Hutchinson M.I."/>
            <person name="Powell A.J."/>
            <person name="Barry K."/>
            <person name="Miller A.N."/>
            <person name="Grigoriev I.V."/>
            <person name="Debuchy R."/>
            <person name="Gladieux P."/>
            <person name="Hiltunen Thoren M."/>
            <person name="Johannesson H."/>
        </authorList>
    </citation>
    <scope>NUCLEOTIDE SEQUENCE</scope>
    <source>
        <strain evidence="3">CBS 955.72</strain>
    </source>
</reference>
<name>A0AAJ0HQ93_9PEZI</name>
<reference evidence="3" key="2">
    <citation type="submission" date="2023-06" db="EMBL/GenBank/DDBJ databases">
        <authorList>
            <consortium name="Lawrence Berkeley National Laboratory"/>
            <person name="Haridas S."/>
            <person name="Hensen N."/>
            <person name="Bonometti L."/>
            <person name="Westerberg I."/>
            <person name="Brannstrom I.O."/>
            <person name="Guillou S."/>
            <person name="Cros-Aarteil S."/>
            <person name="Calhoun S."/>
            <person name="Kuo A."/>
            <person name="Mondo S."/>
            <person name="Pangilinan J."/>
            <person name="Riley R."/>
            <person name="Labutti K."/>
            <person name="Andreopoulos B."/>
            <person name="Lipzen A."/>
            <person name="Chen C."/>
            <person name="Yanf M."/>
            <person name="Daum C."/>
            <person name="Ng V."/>
            <person name="Clum A."/>
            <person name="Steindorff A."/>
            <person name="Ohm R."/>
            <person name="Martin F."/>
            <person name="Silar P."/>
            <person name="Natvig D."/>
            <person name="Lalanne C."/>
            <person name="Gautier V."/>
            <person name="Ament-Velasquez S.L."/>
            <person name="Kruys A."/>
            <person name="Hutchinson M.I."/>
            <person name="Powell A.J."/>
            <person name="Barry K."/>
            <person name="Miller A.N."/>
            <person name="Grigoriev I.V."/>
            <person name="Debuchy R."/>
            <person name="Gladieux P."/>
            <person name="Thoren M.H."/>
            <person name="Johannesson H."/>
        </authorList>
    </citation>
    <scope>NUCLEOTIDE SEQUENCE</scope>
    <source>
        <strain evidence="3">CBS 955.72</strain>
    </source>
</reference>
<dbReference type="EMBL" id="JAUIQD010000002">
    <property type="protein sequence ID" value="KAK3359484.1"/>
    <property type="molecule type" value="Genomic_DNA"/>
</dbReference>
<keyword evidence="2" id="KW-0812">Transmembrane</keyword>
<dbReference type="PANTHER" id="PTHR35043:SF7">
    <property type="entry name" value="TRANSCRIPTION FACTOR DOMAIN-CONTAINING PROTEIN"/>
    <property type="match status" value="1"/>
</dbReference>